<name>A0AAW2XHD1_9LAMI</name>
<dbReference type="AlphaFoldDB" id="A0AAW2XHD1"/>
<protein>
    <submittedName>
        <fullName evidence="1">Uncharacterized protein</fullName>
    </submittedName>
</protein>
<reference evidence="1" key="2">
    <citation type="journal article" date="2024" name="Plant">
        <title>Genomic evolution and insights into agronomic trait innovations of Sesamum species.</title>
        <authorList>
            <person name="Miao H."/>
            <person name="Wang L."/>
            <person name="Qu L."/>
            <person name="Liu H."/>
            <person name="Sun Y."/>
            <person name="Le M."/>
            <person name="Wang Q."/>
            <person name="Wei S."/>
            <person name="Zheng Y."/>
            <person name="Lin W."/>
            <person name="Duan Y."/>
            <person name="Cao H."/>
            <person name="Xiong S."/>
            <person name="Wang X."/>
            <person name="Wei L."/>
            <person name="Li C."/>
            <person name="Ma Q."/>
            <person name="Ju M."/>
            <person name="Zhao R."/>
            <person name="Li G."/>
            <person name="Mu C."/>
            <person name="Tian Q."/>
            <person name="Mei H."/>
            <person name="Zhang T."/>
            <person name="Gao T."/>
            <person name="Zhang H."/>
        </authorList>
    </citation>
    <scope>NUCLEOTIDE SEQUENCE</scope>
    <source>
        <strain evidence="1">KEN1</strain>
    </source>
</reference>
<reference evidence="1" key="1">
    <citation type="submission" date="2020-06" db="EMBL/GenBank/DDBJ databases">
        <authorList>
            <person name="Li T."/>
            <person name="Hu X."/>
            <person name="Zhang T."/>
            <person name="Song X."/>
            <person name="Zhang H."/>
            <person name="Dai N."/>
            <person name="Sheng W."/>
            <person name="Hou X."/>
            <person name="Wei L."/>
        </authorList>
    </citation>
    <scope>NUCLEOTIDE SEQUENCE</scope>
    <source>
        <strain evidence="1">KEN1</strain>
        <tissue evidence="1">Leaf</tissue>
    </source>
</reference>
<organism evidence="1">
    <name type="scientific">Sesamum latifolium</name>
    <dbReference type="NCBI Taxonomy" id="2727402"/>
    <lineage>
        <taxon>Eukaryota</taxon>
        <taxon>Viridiplantae</taxon>
        <taxon>Streptophyta</taxon>
        <taxon>Embryophyta</taxon>
        <taxon>Tracheophyta</taxon>
        <taxon>Spermatophyta</taxon>
        <taxon>Magnoliopsida</taxon>
        <taxon>eudicotyledons</taxon>
        <taxon>Gunneridae</taxon>
        <taxon>Pentapetalae</taxon>
        <taxon>asterids</taxon>
        <taxon>lamiids</taxon>
        <taxon>Lamiales</taxon>
        <taxon>Pedaliaceae</taxon>
        <taxon>Sesamum</taxon>
    </lineage>
</organism>
<sequence length="89" mass="9537">MNWAQRMVFDAVGQAYSQDGAADDGTRSCPLDAGSSSYYYGGGPYNYVSGLADRFHDVLHAADQPLWNDCTISQLAAVAKLVDMGALNI</sequence>
<accession>A0AAW2XHD1</accession>
<evidence type="ECO:0000313" key="1">
    <source>
        <dbReference type="EMBL" id="KAL0453580.1"/>
    </source>
</evidence>
<comment type="caution">
    <text evidence="1">The sequence shown here is derived from an EMBL/GenBank/DDBJ whole genome shotgun (WGS) entry which is preliminary data.</text>
</comment>
<dbReference type="EMBL" id="JACGWN010000004">
    <property type="protein sequence ID" value="KAL0453580.1"/>
    <property type="molecule type" value="Genomic_DNA"/>
</dbReference>
<proteinExistence type="predicted"/>
<gene>
    <name evidence="1" type="ORF">Slati_1336100</name>
</gene>